<dbReference type="AlphaFoldDB" id="A0AAE3CXX8"/>
<protein>
    <submittedName>
        <fullName evidence="1">Uncharacterized protein</fullName>
    </submittedName>
</protein>
<name>A0AAE3CXX8_PRORE</name>
<gene>
    <name evidence="1" type="ORF">KYI77_15955</name>
</gene>
<sequence>MKPIKNSRDCMPRKISGAEFNQKLRITASNIVNTQCFLTKGVIDFSLPEFDIPEGYRLVKSRRKQQYRLIANGEKPETIYLVELKFRQDIVMGKTTCTQIKVWRSTVHQYIEIIKELPRKFFVYLLNSYCIMVTDEEQTDAGQRFWEMMISWAFDKKYYVYASNSEEEDRPLSLIKDMDDFYLNWVDLYWGKDIELHTHRLVVISKMPLISAE</sequence>
<dbReference type="Proteomes" id="UP001155882">
    <property type="component" value="Unassembled WGS sequence"/>
</dbReference>
<evidence type="ECO:0000313" key="2">
    <source>
        <dbReference type="Proteomes" id="UP001155882"/>
    </source>
</evidence>
<accession>A0AAE3CXX8</accession>
<proteinExistence type="predicted"/>
<evidence type="ECO:0000313" key="1">
    <source>
        <dbReference type="EMBL" id="MBW3117945.1"/>
    </source>
</evidence>
<organism evidence="1 2">
    <name type="scientific">Providencia rettgeri</name>
    <dbReference type="NCBI Taxonomy" id="587"/>
    <lineage>
        <taxon>Bacteria</taxon>
        <taxon>Pseudomonadati</taxon>
        <taxon>Pseudomonadota</taxon>
        <taxon>Gammaproteobacteria</taxon>
        <taxon>Enterobacterales</taxon>
        <taxon>Morganellaceae</taxon>
        <taxon>Providencia</taxon>
    </lineage>
</organism>
<comment type="caution">
    <text evidence="1">The sequence shown here is derived from an EMBL/GenBank/DDBJ whole genome shotgun (WGS) entry which is preliminary data.</text>
</comment>
<dbReference type="EMBL" id="JAHWLI010000058">
    <property type="protein sequence ID" value="MBW3117945.1"/>
    <property type="molecule type" value="Genomic_DNA"/>
</dbReference>
<reference evidence="1" key="1">
    <citation type="submission" date="2021-07" db="EMBL/GenBank/DDBJ databases">
        <authorList>
            <person name="Stanton E."/>
        </authorList>
    </citation>
    <scope>NUCLEOTIDE SEQUENCE</scope>
    <source>
        <strain evidence="1">2021EL-01139</strain>
    </source>
</reference>